<dbReference type="AlphaFoldDB" id="B6BI96"/>
<dbReference type="PATRIC" id="fig|929558.5.peg.1717"/>
<reference evidence="2 3" key="1">
    <citation type="journal article" date="2012" name="Proc. Natl. Acad. Sci. U.S.A.">
        <title>Genome and physiology of a model Epsilonproteobacterium responsible for sulfide detoxification in marine oxygen depletion zones.</title>
        <authorList>
            <person name="Grote J."/>
            <person name="Schott T."/>
            <person name="Bruckner C.G."/>
            <person name="Glockner F.O."/>
            <person name="Jost G."/>
            <person name="Teeling H."/>
            <person name="Labrenz M."/>
            <person name="Jurgens K."/>
        </authorList>
    </citation>
    <scope>NUCLEOTIDE SEQUENCE [LARGE SCALE GENOMIC DNA]</scope>
    <source>
        <strain evidence="2 3">GD1</strain>
    </source>
</reference>
<organism evidence="2 3">
    <name type="scientific">Sulfurimonas gotlandica (strain DSM 19862 / JCM 16533 / GD1)</name>
    <dbReference type="NCBI Taxonomy" id="929558"/>
    <lineage>
        <taxon>Bacteria</taxon>
        <taxon>Pseudomonadati</taxon>
        <taxon>Campylobacterota</taxon>
        <taxon>Epsilonproteobacteria</taxon>
        <taxon>Campylobacterales</taxon>
        <taxon>Sulfurimonadaceae</taxon>
        <taxon>Sulfurimonas</taxon>
    </lineage>
</organism>
<dbReference type="eggNOG" id="COG3786">
    <property type="taxonomic scope" value="Bacteria"/>
</dbReference>
<accession>B6BI96</accession>
<accession>H1FV52</accession>
<dbReference type="HOGENOM" id="CLU_068009_0_0_7"/>
<keyword evidence="3" id="KW-1185">Reference proteome</keyword>
<dbReference type="Pfam" id="PF03734">
    <property type="entry name" value="YkuD"/>
    <property type="match status" value="1"/>
</dbReference>
<sequence>MIKTFLILLILQNFLYSSQQIILVVSDNFNSSKAKLSCYEDGKKVLNTIDVNIGTNGLAWGIGEFKLKQKNNDPIKKEGDKKAPAGIFKLVSTFGYYEKQTFNLNYIFLSKKLICVDDSDSKDYNKIIQMPKLRPKSFEQMRRKDDQYELGVVVAHNKDQKKQAGSCIFLHVQKSKDASTAGCTSMSLAQMREINLWLDGSKNPILIQVPKSSLKEIKELFPTLPL</sequence>
<dbReference type="PANTHER" id="PTHR38589">
    <property type="entry name" value="BLR0621 PROTEIN"/>
    <property type="match status" value="1"/>
</dbReference>
<evidence type="ECO:0000259" key="1">
    <source>
        <dbReference type="Pfam" id="PF03734"/>
    </source>
</evidence>
<feature type="domain" description="L,D-TPase catalytic" evidence="1">
    <location>
        <begin position="32"/>
        <end position="199"/>
    </location>
</feature>
<protein>
    <recommendedName>
        <fullName evidence="1">L,D-TPase catalytic domain-containing protein</fullName>
    </recommendedName>
</protein>
<dbReference type="Proteomes" id="UP000006431">
    <property type="component" value="Unassembled WGS sequence"/>
</dbReference>
<proteinExistence type="predicted"/>
<comment type="caution">
    <text evidence="2">The sequence shown here is derived from an EMBL/GenBank/DDBJ whole genome shotgun (WGS) entry which is preliminary data.</text>
</comment>
<dbReference type="InterPro" id="IPR005490">
    <property type="entry name" value="LD_TPept_cat_dom"/>
</dbReference>
<dbReference type="GO" id="GO:0016740">
    <property type="term" value="F:transferase activity"/>
    <property type="evidence" value="ECO:0007669"/>
    <property type="project" value="InterPro"/>
</dbReference>
<evidence type="ECO:0000313" key="2">
    <source>
        <dbReference type="EMBL" id="EHP30246.1"/>
    </source>
</evidence>
<name>B6BI96_SULGG</name>
<dbReference type="EMBL" id="AFRZ01000001">
    <property type="protein sequence ID" value="EHP30246.1"/>
    <property type="molecule type" value="Genomic_DNA"/>
</dbReference>
<gene>
    <name evidence="2" type="ORF">SMGD1_1723</name>
</gene>
<dbReference type="OrthoDB" id="9804204at2"/>
<evidence type="ECO:0000313" key="3">
    <source>
        <dbReference type="Proteomes" id="UP000006431"/>
    </source>
</evidence>
<dbReference type="PANTHER" id="PTHR38589:SF1">
    <property type="entry name" value="BLR0621 PROTEIN"/>
    <property type="match status" value="1"/>
</dbReference>